<organism evidence="4 5">
    <name type="scientific">Shewanella pneumatophori</name>
    <dbReference type="NCBI Taxonomy" id="314092"/>
    <lineage>
        <taxon>Bacteria</taxon>
        <taxon>Pseudomonadati</taxon>
        <taxon>Pseudomonadota</taxon>
        <taxon>Gammaproteobacteria</taxon>
        <taxon>Alteromonadales</taxon>
        <taxon>Shewanellaceae</taxon>
        <taxon>Shewanella</taxon>
    </lineage>
</organism>
<dbReference type="InterPro" id="IPR008258">
    <property type="entry name" value="Transglycosylase_SLT_dom_1"/>
</dbReference>
<protein>
    <submittedName>
        <fullName evidence="4">Transglycosylase SLT domain-containing protein</fullName>
    </submittedName>
</protein>
<dbReference type="GO" id="GO:0000270">
    <property type="term" value="P:peptidoglycan metabolic process"/>
    <property type="evidence" value="ECO:0007669"/>
    <property type="project" value="InterPro"/>
</dbReference>
<evidence type="ECO:0000256" key="1">
    <source>
        <dbReference type="ARBA" id="ARBA00007734"/>
    </source>
</evidence>
<gene>
    <name evidence="4" type="ORF">L2740_03825</name>
</gene>
<name>A0A9X2CGP8_9GAMM</name>
<proteinExistence type="inferred from homology"/>
<accession>A0A9X2CGP8</accession>
<dbReference type="InterPro" id="IPR023346">
    <property type="entry name" value="Lysozyme-like_dom_sf"/>
</dbReference>
<dbReference type="Pfam" id="PF01464">
    <property type="entry name" value="SLT"/>
    <property type="match status" value="1"/>
</dbReference>
<dbReference type="CDD" id="cd16893">
    <property type="entry name" value="LT_MltC_MltE"/>
    <property type="match status" value="1"/>
</dbReference>
<dbReference type="Proteomes" id="UP001139293">
    <property type="component" value="Unassembled WGS sequence"/>
</dbReference>
<feature type="signal peptide" evidence="2">
    <location>
        <begin position="1"/>
        <end position="22"/>
    </location>
</feature>
<dbReference type="EMBL" id="JAKILB010000002">
    <property type="protein sequence ID" value="MCL1137674.1"/>
    <property type="molecule type" value="Genomic_DNA"/>
</dbReference>
<keyword evidence="2" id="KW-0732">Signal</keyword>
<comment type="caution">
    <text evidence="4">The sequence shown here is derived from an EMBL/GenBank/DDBJ whole genome shotgun (WGS) entry which is preliminary data.</text>
</comment>
<evidence type="ECO:0000259" key="3">
    <source>
        <dbReference type="Pfam" id="PF01464"/>
    </source>
</evidence>
<sequence length="436" mass="49431">MITLRNSILCIAINLCFVGNVAANDPFAELDHEVSQLSVDDSNEFNQWYAAHINEFTQWQIAYLEDWDKQQQDSISRWGDAKTSSQDLIVVVDNKSHSRTVIDLKNNQITIDIKPNESTVNKQQQLDSINNVIVSNQELLTSIGLTTPITAKTDTTKVIDVKLDSDVINHVQNTIKAQTERQMSQLDIYSEQSEVLTDEAIKEQVLIEQKRVMKAHEIERVAKLEDNFKKNQQTLARAPIKLVQYRVDIPTSAISERAKNYMPYIYVESVKQNLPAPLILAIMHTESHFNPKAKSHVPAFGLMQIVPNTAGHDVNKLYRGKDKPMNANELYNPQVNIETGTAYLKILKNRYLKGIKDPQSATYAVIAAYNTGSGNIAKAFGLKSVNMTVKKINTMSSQQVYQHLMTNLPYKETRNYLEKVNIKLKTYSEKNKSSTI</sequence>
<dbReference type="Gene3D" id="1.10.530.10">
    <property type="match status" value="1"/>
</dbReference>
<dbReference type="GO" id="GO:0008933">
    <property type="term" value="F:peptidoglycan lytic transglycosylase activity"/>
    <property type="evidence" value="ECO:0007669"/>
    <property type="project" value="InterPro"/>
</dbReference>
<reference evidence="4" key="1">
    <citation type="submission" date="2022-01" db="EMBL/GenBank/DDBJ databases">
        <title>Whole genome-based taxonomy of the Shewanellaceae.</title>
        <authorList>
            <person name="Martin-Rodriguez A.J."/>
        </authorList>
    </citation>
    <scope>NUCLEOTIDE SEQUENCE</scope>
    <source>
        <strain evidence="4">KCTC 23973</strain>
    </source>
</reference>
<dbReference type="PANTHER" id="PTHR37423:SF2">
    <property type="entry name" value="MEMBRANE-BOUND LYTIC MUREIN TRANSGLYCOSYLASE C"/>
    <property type="match status" value="1"/>
</dbReference>
<dbReference type="PANTHER" id="PTHR37423">
    <property type="entry name" value="SOLUBLE LYTIC MUREIN TRANSGLYCOSYLASE-RELATED"/>
    <property type="match status" value="1"/>
</dbReference>
<dbReference type="RefSeq" id="WP_248948803.1">
    <property type="nucleotide sequence ID" value="NZ_JAKILB010000002.1"/>
</dbReference>
<evidence type="ECO:0000313" key="4">
    <source>
        <dbReference type="EMBL" id="MCL1137674.1"/>
    </source>
</evidence>
<keyword evidence="5" id="KW-1185">Reference proteome</keyword>
<dbReference type="AlphaFoldDB" id="A0A9X2CGP8"/>
<evidence type="ECO:0000313" key="5">
    <source>
        <dbReference type="Proteomes" id="UP001139293"/>
    </source>
</evidence>
<feature type="domain" description="Transglycosylase SLT" evidence="3">
    <location>
        <begin position="265"/>
        <end position="381"/>
    </location>
</feature>
<dbReference type="InterPro" id="IPR000189">
    <property type="entry name" value="Transglyc_AS"/>
</dbReference>
<dbReference type="PROSITE" id="PS00922">
    <property type="entry name" value="TRANSGLYCOSYLASE"/>
    <property type="match status" value="1"/>
</dbReference>
<dbReference type="SUPFAM" id="SSF53955">
    <property type="entry name" value="Lysozyme-like"/>
    <property type="match status" value="1"/>
</dbReference>
<evidence type="ECO:0000256" key="2">
    <source>
        <dbReference type="SAM" id="SignalP"/>
    </source>
</evidence>
<dbReference type="GO" id="GO:0016020">
    <property type="term" value="C:membrane"/>
    <property type="evidence" value="ECO:0007669"/>
    <property type="project" value="InterPro"/>
</dbReference>
<comment type="similarity">
    <text evidence="1">Belongs to the transglycosylase Slt family.</text>
</comment>
<feature type="chain" id="PRO_5040931167" evidence="2">
    <location>
        <begin position="23"/>
        <end position="436"/>
    </location>
</feature>